<evidence type="ECO:0000313" key="10">
    <source>
        <dbReference type="Proteomes" id="UP000295510"/>
    </source>
</evidence>
<comment type="subcellular location">
    <subcellularLocation>
        <location evidence="7">Cell membrane</location>
        <topology evidence="7">Multi-pass membrane protein</topology>
    </subcellularLocation>
    <subcellularLocation>
        <location evidence="1">Membrane</location>
        <topology evidence="1">Multi-pass membrane protein</topology>
    </subcellularLocation>
</comment>
<comment type="subunit">
    <text evidence="7">Heterodimer of a catalytic subunit (MsrP) and a heme-binding subunit (MsrQ).</text>
</comment>
<dbReference type="RefSeq" id="WP_133597189.1">
    <property type="nucleotide sequence ID" value="NZ_SNYL01000007.1"/>
</dbReference>
<name>A0A4R6U9M6_9BURK</name>
<keyword evidence="7" id="KW-0249">Electron transport</keyword>
<dbReference type="InterPro" id="IPR022837">
    <property type="entry name" value="MsrQ-like"/>
</dbReference>
<dbReference type="PANTHER" id="PTHR36964:SF1">
    <property type="entry name" value="PROTEIN-METHIONINE-SULFOXIDE REDUCTASE HEME-BINDING SUBUNIT MSRQ"/>
    <property type="match status" value="1"/>
</dbReference>
<dbReference type="AlphaFoldDB" id="A0A4R6U9M6"/>
<dbReference type="InterPro" id="IPR013130">
    <property type="entry name" value="Fe3_Rdtase_TM_dom"/>
</dbReference>
<feature type="transmembrane region" description="Helical" evidence="7">
    <location>
        <begin position="179"/>
        <end position="197"/>
    </location>
</feature>
<keyword evidence="6 7" id="KW-0472">Membrane</keyword>
<keyword evidence="7" id="KW-0288">FMN</keyword>
<dbReference type="EMBL" id="SNYL01000007">
    <property type="protein sequence ID" value="TDQ43298.1"/>
    <property type="molecule type" value="Genomic_DNA"/>
</dbReference>
<feature type="transmembrane region" description="Helical" evidence="7">
    <location>
        <begin position="80"/>
        <end position="98"/>
    </location>
</feature>
<evidence type="ECO:0000256" key="7">
    <source>
        <dbReference type="HAMAP-Rule" id="MF_01207"/>
    </source>
</evidence>
<evidence type="ECO:0000256" key="1">
    <source>
        <dbReference type="ARBA" id="ARBA00004141"/>
    </source>
</evidence>
<keyword evidence="7" id="KW-0479">Metal-binding</keyword>
<dbReference type="GO" id="GO:0046872">
    <property type="term" value="F:metal ion binding"/>
    <property type="evidence" value="ECO:0007669"/>
    <property type="project" value="UniProtKB-KW"/>
</dbReference>
<evidence type="ECO:0000259" key="8">
    <source>
        <dbReference type="Pfam" id="PF01794"/>
    </source>
</evidence>
<feature type="transmembrane region" description="Helical" evidence="7">
    <location>
        <begin position="118"/>
        <end position="138"/>
    </location>
</feature>
<evidence type="ECO:0000256" key="6">
    <source>
        <dbReference type="ARBA" id="ARBA00023136"/>
    </source>
</evidence>
<dbReference type="GO" id="GO:0010181">
    <property type="term" value="F:FMN binding"/>
    <property type="evidence" value="ECO:0007669"/>
    <property type="project" value="UniProtKB-UniRule"/>
</dbReference>
<dbReference type="GO" id="GO:0009055">
    <property type="term" value="F:electron transfer activity"/>
    <property type="evidence" value="ECO:0007669"/>
    <property type="project" value="UniProtKB-UniRule"/>
</dbReference>
<keyword evidence="7" id="KW-0285">Flavoprotein</keyword>
<comment type="similarity">
    <text evidence="7">Belongs to the MsrQ family.</text>
</comment>
<dbReference type="Pfam" id="PF01794">
    <property type="entry name" value="Ferric_reduct"/>
    <property type="match status" value="1"/>
</dbReference>
<evidence type="ECO:0000256" key="4">
    <source>
        <dbReference type="ARBA" id="ARBA00022989"/>
    </source>
</evidence>
<comment type="function">
    <text evidence="7">Part of the MsrPQ system that repairs oxidized periplasmic proteins containing methionine sulfoxide residues (Met-O), using respiratory chain electrons. Thus protects these proteins from oxidative-stress damage caused by reactive species of oxygen and chlorine generated by the host defense mechanisms. MsrPQ is essential for the maintenance of envelope integrity under bleach stress, rescuing a wide series of structurally unrelated periplasmic proteins from methionine oxidation. MsrQ provides electrons for reduction to the reductase catalytic subunit MsrP, using the quinone pool of the respiratory chain.</text>
</comment>
<keyword evidence="4 7" id="KW-1133">Transmembrane helix</keyword>
<feature type="transmembrane region" description="Helical" evidence="7">
    <location>
        <begin position="50"/>
        <end position="68"/>
    </location>
</feature>
<keyword evidence="2 7" id="KW-0813">Transport</keyword>
<dbReference type="OrthoDB" id="9788328at2"/>
<feature type="transmembrane region" description="Helical" evidence="7">
    <location>
        <begin position="12"/>
        <end position="30"/>
    </location>
</feature>
<dbReference type="GO" id="GO:0020037">
    <property type="term" value="F:heme binding"/>
    <property type="evidence" value="ECO:0007669"/>
    <property type="project" value="UniProtKB-UniRule"/>
</dbReference>
<keyword evidence="5 7" id="KW-0408">Iron</keyword>
<keyword evidence="3 7" id="KW-0812">Transmembrane</keyword>
<comment type="cofactor">
    <cofactor evidence="7">
        <name>FMN</name>
        <dbReference type="ChEBI" id="CHEBI:58210"/>
    </cofactor>
    <text evidence="7">Binds 1 FMN per subunit.</text>
</comment>
<evidence type="ECO:0000256" key="2">
    <source>
        <dbReference type="ARBA" id="ARBA00022448"/>
    </source>
</evidence>
<dbReference type="HAMAP" id="MF_01207">
    <property type="entry name" value="MsrQ"/>
    <property type="match status" value="1"/>
</dbReference>
<keyword evidence="7" id="KW-0349">Heme</keyword>
<gene>
    <name evidence="7" type="primary">msrQ</name>
    <name evidence="9" type="ORF">DFR43_10766</name>
</gene>
<protein>
    <recommendedName>
        <fullName evidence="7">Protein-methionine-sulfoxide reductase heme-binding subunit MsrQ</fullName>
    </recommendedName>
    <alternativeName>
        <fullName evidence="7">Flavocytochrome MsrQ</fullName>
    </alternativeName>
</protein>
<comment type="caution">
    <text evidence="9">The sequence shown here is derived from an EMBL/GenBank/DDBJ whole genome shotgun (WGS) entry which is preliminary data.</text>
</comment>
<dbReference type="Proteomes" id="UP000295510">
    <property type="component" value="Unassembled WGS sequence"/>
</dbReference>
<keyword evidence="7" id="KW-1003">Cell membrane</keyword>
<feature type="transmembrane region" description="Helical" evidence="7">
    <location>
        <begin position="150"/>
        <end position="167"/>
    </location>
</feature>
<dbReference type="GO" id="GO:0005886">
    <property type="term" value="C:plasma membrane"/>
    <property type="evidence" value="ECO:0007669"/>
    <property type="project" value="UniProtKB-SubCell"/>
</dbReference>
<evidence type="ECO:0000313" key="9">
    <source>
        <dbReference type="EMBL" id="TDQ43298.1"/>
    </source>
</evidence>
<dbReference type="GO" id="GO:0016679">
    <property type="term" value="F:oxidoreductase activity, acting on diphenols and related substances as donors"/>
    <property type="evidence" value="ECO:0007669"/>
    <property type="project" value="TreeGrafter"/>
</dbReference>
<proteinExistence type="inferred from homology"/>
<dbReference type="GO" id="GO:0030091">
    <property type="term" value="P:protein repair"/>
    <property type="evidence" value="ECO:0007669"/>
    <property type="project" value="UniProtKB-UniRule"/>
</dbReference>
<comment type="cofactor">
    <cofactor evidence="7">
        <name>heme b</name>
        <dbReference type="ChEBI" id="CHEBI:60344"/>
    </cofactor>
    <text evidence="7">Binds 1 heme b (iron(II)-protoporphyrin IX) group per subunit.</text>
</comment>
<sequence length="202" mass="22869">MKYGRHPHRLWAWGWWGLCAAPAAWLWTAGFTDQLGANPAEALIRGLGEWTLRLLCLTLAVTPVRQLTGWAGLARYRRGLGLWTWAYAIQHFGAYVWLDMEASWALVMVDVAQRPFILVGTLALVLLSVLAATSWAGAVRRLGAVRWRRLHLSVHGVAILALLHFYWMRAGKNDFADVWLYAVVLVVLWGWRVGRAWRRAGA</sequence>
<accession>A0A4R6U9M6</accession>
<feature type="domain" description="Ferric oxidoreductase" evidence="8">
    <location>
        <begin position="48"/>
        <end position="161"/>
    </location>
</feature>
<organism evidence="9 10">
    <name type="scientific">Tepidicella xavieri</name>
    <dbReference type="NCBI Taxonomy" id="360241"/>
    <lineage>
        <taxon>Bacteria</taxon>
        <taxon>Pseudomonadati</taxon>
        <taxon>Pseudomonadota</taxon>
        <taxon>Betaproteobacteria</taxon>
        <taxon>Burkholderiales</taxon>
        <taxon>Tepidicella</taxon>
    </lineage>
</organism>
<dbReference type="PANTHER" id="PTHR36964">
    <property type="entry name" value="PROTEIN-METHIONINE-SULFOXIDE REDUCTASE HEME-BINDING SUBUNIT MSRQ"/>
    <property type="match status" value="1"/>
</dbReference>
<evidence type="ECO:0000256" key="5">
    <source>
        <dbReference type="ARBA" id="ARBA00023004"/>
    </source>
</evidence>
<reference evidence="9 10" key="1">
    <citation type="submission" date="2019-03" db="EMBL/GenBank/DDBJ databases">
        <title>Genomic Encyclopedia of Type Strains, Phase IV (KMG-IV): sequencing the most valuable type-strain genomes for metagenomic binning, comparative biology and taxonomic classification.</title>
        <authorList>
            <person name="Goeker M."/>
        </authorList>
    </citation>
    <scope>NUCLEOTIDE SEQUENCE [LARGE SCALE GENOMIC DNA]</scope>
    <source>
        <strain evidence="9 10">DSM 19605</strain>
    </source>
</reference>
<keyword evidence="10" id="KW-1185">Reference proteome</keyword>
<evidence type="ECO:0000256" key="3">
    <source>
        <dbReference type="ARBA" id="ARBA00022692"/>
    </source>
</evidence>